<dbReference type="PANTHER" id="PTHR13234">
    <property type="entry name" value="GAMMA-INTERFERON INDUCIBLE LYSOSOMAL THIOL REDUCTASE GILT"/>
    <property type="match status" value="1"/>
</dbReference>
<dbReference type="EMBL" id="JARQWQ010000103">
    <property type="protein sequence ID" value="KAK2550998.1"/>
    <property type="molecule type" value="Genomic_DNA"/>
</dbReference>
<evidence type="ECO:0000256" key="3">
    <source>
        <dbReference type="ARBA" id="ARBA00022525"/>
    </source>
</evidence>
<accession>A0AAD9UV18</accession>
<dbReference type="Pfam" id="PF03227">
    <property type="entry name" value="GILT"/>
    <property type="match status" value="1"/>
</dbReference>
<comment type="caution">
    <text evidence="7">The sequence shown here is derived from an EMBL/GenBank/DDBJ whole genome shotgun (WGS) entry which is preliminary data.</text>
</comment>
<evidence type="ECO:0000256" key="2">
    <source>
        <dbReference type="ARBA" id="ARBA00005679"/>
    </source>
</evidence>
<name>A0AAD9UV18_ACRCE</name>
<feature type="signal peptide" evidence="6">
    <location>
        <begin position="1"/>
        <end position="19"/>
    </location>
</feature>
<comment type="similarity">
    <text evidence="2">Belongs to the GILT family.</text>
</comment>
<reference evidence="7" key="2">
    <citation type="journal article" date="2023" name="Science">
        <title>Genomic signatures of disease resistance in endangered staghorn corals.</title>
        <authorList>
            <person name="Vollmer S.V."/>
            <person name="Selwyn J.D."/>
            <person name="Despard B.A."/>
            <person name="Roesel C.L."/>
        </authorList>
    </citation>
    <scope>NUCLEOTIDE SEQUENCE</scope>
    <source>
        <strain evidence="7">K2</strain>
    </source>
</reference>
<dbReference type="PANTHER" id="PTHR13234:SF8">
    <property type="entry name" value="GAMMA-INTERFERON-INDUCIBLE LYSOSOMAL THIOL REDUCTASE"/>
    <property type="match status" value="1"/>
</dbReference>
<reference evidence="7" key="1">
    <citation type="journal article" date="2023" name="G3 (Bethesda)">
        <title>Whole genome assembly and annotation of the endangered Caribbean coral Acropora cervicornis.</title>
        <authorList>
            <person name="Selwyn J.D."/>
            <person name="Vollmer S.V."/>
        </authorList>
    </citation>
    <scope>NUCLEOTIDE SEQUENCE</scope>
    <source>
        <strain evidence="7">K2</strain>
    </source>
</reference>
<evidence type="ECO:0000256" key="1">
    <source>
        <dbReference type="ARBA" id="ARBA00004613"/>
    </source>
</evidence>
<dbReference type="Proteomes" id="UP001249851">
    <property type="component" value="Unassembled WGS sequence"/>
</dbReference>
<sequence length="231" mass="26122">MLHLGILVLSVACLSPIFASPSTTEAPKVAFTLYYESLCPDCQQFIGQQLYPTYLKIGQIIDLTLVPYGNAKEFRRGDKWVFECQHGPLECEGNLIETCALSILNNISVSLPFIHCFEESAERSAYPQPFAIAEKCATILKIGYADIKECSKGPKGMKLEHEMALKTNALEPPHEYVPWVTINGKHTEKINQRAQRNLLGLVCDYYTGIKPKECEQQYLGRGYKIEKMNYF</sequence>
<evidence type="ECO:0000313" key="8">
    <source>
        <dbReference type="Proteomes" id="UP001249851"/>
    </source>
</evidence>
<dbReference type="AlphaFoldDB" id="A0AAD9UV18"/>
<keyword evidence="3" id="KW-0964">Secreted</keyword>
<evidence type="ECO:0000256" key="4">
    <source>
        <dbReference type="ARBA" id="ARBA00022729"/>
    </source>
</evidence>
<organism evidence="7 8">
    <name type="scientific">Acropora cervicornis</name>
    <name type="common">Staghorn coral</name>
    <dbReference type="NCBI Taxonomy" id="6130"/>
    <lineage>
        <taxon>Eukaryota</taxon>
        <taxon>Metazoa</taxon>
        <taxon>Cnidaria</taxon>
        <taxon>Anthozoa</taxon>
        <taxon>Hexacorallia</taxon>
        <taxon>Scleractinia</taxon>
        <taxon>Astrocoeniina</taxon>
        <taxon>Acroporidae</taxon>
        <taxon>Acropora</taxon>
    </lineage>
</organism>
<protein>
    <submittedName>
        <fullName evidence="7">Gamma-interferon-inducible lysosomal thiol reductase</fullName>
    </submittedName>
</protein>
<feature type="chain" id="PRO_5042217317" evidence="6">
    <location>
        <begin position="20"/>
        <end position="231"/>
    </location>
</feature>
<dbReference type="InterPro" id="IPR004911">
    <property type="entry name" value="Interferon-induced_GILT"/>
</dbReference>
<evidence type="ECO:0000256" key="6">
    <source>
        <dbReference type="SAM" id="SignalP"/>
    </source>
</evidence>
<proteinExistence type="inferred from homology"/>
<keyword evidence="8" id="KW-1185">Reference proteome</keyword>
<dbReference type="GO" id="GO:0016671">
    <property type="term" value="F:oxidoreductase activity, acting on a sulfur group of donors, disulfide as acceptor"/>
    <property type="evidence" value="ECO:0007669"/>
    <property type="project" value="InterPro"/>
</dbReference>
<keyword evidence="5" id="KW-0325">Glycoprotein</keyword>
<dbReference type="GO" id="GO:0005576">
    <property type="term" value="C:extracellular region"/>
    <property type="evidence" value="ECO:0007669"/>
    <property type="project" value="UniProtKB-SubCell"/>
</dbReference>
<comment type="subcellular location">
    <subcellularLocation>
        <location evidence="1">Secreted</location>
    </subcellularLocation>
</comment>
<evidence type="ECO:0000256" key="5">
    <source>
        <dbReference type="ARBA" id="ARBA00023180"/>
    </source>
</evidence>
<gene>
    <name evidence="7" type="ORF">P5673_028217</name>
</gene>
<keyword evidence="4 6" id="KW-0732">Signal</keyword>
<evidence type="ECO:0000313" key="7">
    <source>
        <dbReference type="EMBL" id="KAK2550998.1"/>
    </source>
</evidence>